<evidence type="ECO:0000256" key="1">
    <source>
        <dbReference type="SAM" id="Phobius"/>
    </source>
</evidence>
<keyword evidence="1" id="KW-0472">Membrane</keyword>
<protein>
    <submittedName>
        <fullName evidence="2">Uncharacterized protein</fullName>
    </submittedName>
</protein>
<reference evidence="2 3" key="1">
    <citation type="submission" date="2015-08" db="EMBL/GenBank/DDBJ databases">
        <title>Next Generation Sequencing and Analysis of the Genome of Puccinia sorghi L Schw, the Causal Agent of Maize Common Rust.</title>
        <authorList>
            <person name="Rochi L."/>
            <person name="Burguener G."/>
            <person name="Darino M."/>
            <person name="Turjanski A."/>
            <person name="Kreff E."/>
            <person name="Dieguez M.J."/>
            <person name="Sacco F."/>
        </authorList>
    </citation>
    <scope>NUCLEOTIDE SEQUENCE [LARGE SCALE GENOMIC DNA]</scope>
    <source>
        <strain evidence="2 3">RO10H11247</strain>
    </source>
</reference>
<evidence type="ECO:0000313" key="2">
    <source>
        <dbReference type="EMBL" id="KNZ61012.1"/>
    </source>
</evidence>
<dbReference type="EMBL" id="LAVV01005176">
    <property type="protein sequence ID" value="KNZ61012.1"/>
    <property type="molecule type" value="Genomic_DNA"/>
</dbReference>
<feature type="transmembrane region" description="Helical" evidence="1">
    <location>
        <begin position="7"/>
        <end position="24"/>
    </location>
</feature>
<proteinExistence type="predicted"/>
<dbReference type="Proteomes" id="UP000037035">
    <property type="component" value="Unassembled WGS sequence"/>
</dbReference>
<organism evidence="2 3">
    <name type="scientific">Puccinia sorghi</name>
    <dbReference type="NCBI Taxonomy" id="27349"/>
    <lineage>
        <taxon>Eukaryota</taxon>
        <taxon>Fungi</taxon>
        <taxon>Dikarya</taxon>
        <taxon>Basidiomycota</taxon>
        <taxon>Pucciniomycotina</taxon>
        <taxon>Pucciniomycetes</taxon>
        <taxon>Pucciniales</taxon>
        <taxon>Pucciniaceae</taxon>
        <taxon>Puccinia</taxon>
    </lineage>
</organism>
<dbReference type="VEuPathDB" id="FungiDB:VP01_1465g3"/>
<accession>A0A0L6VKD5</accession>
<keyword evidence="1" id="KW-1133">Transmembrane helix</keyword>
<dbReference type="AlphaFoldDB" id="A0A0L6VKD5"/>
<comment type="caution">
    <text evidence="2">The sequence shown here is derived from an EMBL/GenBank/DDBJ whole genome shotgun (WGS) entry which is preliminary data.</text>
</comment>
<keyword evidence="3" id="KW-1185">Reference proteome</keyword>
<keyword evidence="1" id="KW-0812">Transmembrane</keyword>
<name>A0A0L6VKD5_9BASI</name>
<evidence type="ECO:0000313" key="3">
    <source>
        <dbReference type="Proteomes" id="UP000037035"/>
    </source>
</evidence>
<gene>
    <name evidence="2" type="ORF">VP01_1465g3</name>
</gene>
<sequence length="363" mass="41348">MIEVVKGFIALNTVFLLHILLLYLEAIINYFLLLLWLLVSIIHVTPSGIEVEFKARISGIYGAGTIGELGRVVKLAIHMCRAWYWQFDINNSTGILYCMSQKIALVTVTDHKGKDKIRTHLVLIEAVHQLSISISQQSETSNHNSWIYCMTWDLHNRVLLTILRNINIKIIWCYGLTDQTVSCKLFTQFKPFEERILEVFFKVRIKVNSPLPFRIRDSHTLTIDYKMKHGNPLNCKKKLAQLPAVDMQKVPGSFCCYSNHAPKLIQPSFDAQQTCGVLMEAWLEHASCQLHAVDQVFFARSQEGCNVPMPVPSLAFKIPKLCSITNNTFRTALKEISDIRPTVKENEAMCKGCLCFWPGEGKS</sequence>